<keyword evidence="3 5" id="KW-0269">Exonuclease</keyword>
<sequence length="377" mass="41833">MPPSTRFLHTADWQLGLRARFIPGDAGAIVRNERLRTLHRIGAVARETKAEFVIVAGDVFEDHGLRPDTLRLSFEAMTQISVPIYLLPGNHDPLSSDALYRGDVWRRECPRHVHVLGSREPVIVREGVALLGCPLLERQSLGDATEHLTPELGPSGHVRIGVAHGGIKEVLERLVGDGEPLNNAIPADRAARARLDYLALGDWHGLLRIDDRTWYPGTPEATRFKEKDPGNVLEVEIDGPGAVPRVTPHPVAGLEWKKAELRLDGDADLASLQRLLDGFARKDTTLLELTLTGRIDASVRARLDAEILDKARDRFRFLRVRDEQLQTFLGEADVATLPTEGWLGQAVARLRGEIEGTSEVERSRALRLLHYFHGAVS</sequence>
<proteinExistence type="predicted"/>
<name>A0ABT5BVV1_9BACT</name>
<gene>
    <name evidence="5" type="ORF">POL72_11105</name>
</gene>
<protein>
    <submittedName>
        <fullName evidence="5">DNA repair exonuclease</fullName>
    </submittedName>
</protein>
<dbReference type="InterPro" id="IPR014577">
    <property type="entry name" value="UCP033093_metalloPase"/>
</dbReference>
<organism evidence="5 6">
    <name type="scientific">Sorangium atrum</name>
    <dbReference type="NCBI Taxonomy" id="2995308"/>
    <lineage>
        <taxon>Bacteria</taxon>
        <taxon>Pseudomonadati</taxon>
        <taxon>Myxococcota</taxon>
        <taxon>Polyangia</taxon>
        <taxon>Polyangiales</taxon>
        <taxon>Polyangiaceae</taxon>
        <taxon>Sorangium</taxon>
    </lineage>
</organism>
<evidence type="ECO:0000256" key="3">
    <source>
        <dbReference type="ARBA" id="ARBA00022839"/>
    </source>
</evidence>
<dbReference type="CDD" id="cd00840">
    <property type="entry name" value="MPP_Mre11_N"/>
    <property type="match status" value="1"/>
</dbReference>
<dbReference type="InterPro" id="IPR041796">
    <property type="entry name" value="Mre11_N"/>
</dbReference>
<keyword evidence="2" id="KW-0378">Hydrolase</keyword>
<evidence type="ECO:0000313" key="5">
    <source>
        <dbReference type="EMBL" id="MDC0678283.1"/>
    </source>
</evidence>
<evidence type="ECO:0000313" key="6">
    <source>
        <dbReference type="Proteomes" id="UP001217485"/>
    </source>
</evidence>
<evidence type="ECO:0000259" key="4">
    <source>
        <dbReference type="Pfam" id="PF00149"/>
    </source>
</evidence>
<dbReference type="RefSeq" id="WP_272095075.1">
    <property type="nucleotide sequence ID" value="NZ_JAQNDK010000001.1"/>
</dbReference>
<accession>A0ABT5BVV1</accession>
<dbReference type="SUPFAM" id="SSF56300">
    <property type="entry name" value="Metallo-dependent phosphatases"/>
    <property type="match status" value="1"/>
</dbReference>
<evidence type="ECO:0000256" key="2">
    <source>
        <dbReference type="ARBA" id="ARBA00022801"/>
    </source>
</evidence>
<keyword evidence="6" id="KW-1185">Reference proteome</keyword>
<dbReference type="GO" id="GO:0004527">
    <property type="term" value="F:exonuclease activity"/>
    <property type="evidence" value="ECO:0007669"/>
    <property type="project" value="UniProtKB-KW"/>
</dbReference>
<dbReference type="PANTHER" id="PTHR30337">
    <property type="entry name" value="COMPONENT OF ATP-DEPENDENT DSDNA EXONUCLEASE"/>
    <property type="match status" value="1"/>
</dbReference>
<dbReference type="InterPro" id="IPR004843">
    <property type="entry name" value="Calcineurin-like_PHP"/>
</dbReference>
<dbReference type="Pfam" id="PF00149">
    <property type="entry name" value="Metallophos"/>
    <property type="match status" value="1"/>
</dbReference>
<keyword evidence="1" id="KW-0540">Nuclease</keyword>
<dbReference type="InterPro" id="IPR050535">
    <property type="entry name" value="DNA_Repair-Maintenance_Comp"/>
</dbReference>
<evidence type="ECO:0000256" key="1">
    <source>
        <dbReference type="ARBA" id="ARBA00022722"/>
    </source>
</evidence>
<reference evidence="5 6" key="1">
    <citation type="submission" date="2023-01" db="EMBL/GenBank/DDBJ databases">
        <title>Minimal conservation of predation-associated metabolite biosynthetic gene clusters underscores biosynthetic potential of Myxococcota including descriptions for ten novel species: Archangium lansinium sp. nov., Myxococcus landrumus sp. nov., Nannocystis bai.</title>
        <authorList>
            <person name="Ahearne A."/>
            <person name="Stevens C."/>
            <person name="Dowd S."/>
        </authorList>
    </citation>
    <scope>NUCLEOTIDE SEQUENCE [LARGE SCALE GENOMIC DNA]</scope>
    <source>
        <strain evidence="5 6">WIWO2</strain>
    </source>
</reference>
<dbReference type="PIRSF" id="PIRSF033093">
    <property type="entry name" value="UCP_ML1119"/>
    <property type="match status" value="1"/>
</dbReference>
<dbReference type="Gene3D" id="3.60.21.10">
    <property type="match status" value="1"/>
</dbReference>
<dbReference type="PANTHER" id="PTHR30337:SF0">
    <property type="entry name" value="NUCLEASE SBCCD SUBUNIT D"/>
    <property type="match status" value="1"/>
</dbReference>
<dbReference type="Proteomes" id="UP001217485">
    <property type="component" value="Unassembled WGS sequence"/>
</dbReference>
<comment type="caution">
    <text evidence="5">The sequence shown here is derived from an EMBL/GenBank/DDBJ whole genome shotgun (WGS) entry which is preliminary data.</text>
</comment>
<dbReference type="EMBL" id="JAQNDK010000001">
    <property type="protein sequence ID" value="MDC0678283.1"/>
    <property type="molecule type" value="Genomic_DNA"/>
</dbReference>
<dbReference type="InterPro" id="IPR029052">
    <property type="entry name" value="Metallo-depent_PP-like"/>
</dbReference>
<feature type="domain" description="Calcineurin-like phosphoesterase" evidence="4">
    <location>
        <begin position="6"/>
        <end position="168"/>
    </location>
</feature>